<gene>
    <name evidence="1" type="ORF">HD596_000813</name>
</gene>
<comment type="caution">
    <text evidence="1">The sequence shown here is derived from an EMBL/GenBank/DDBJ whole genome shotgun (WGS) entry which is preliminary data.</text>
</comment>
<protein>
    <submittedName>
        <fullName evidence="1">Uncharacterized protein</fullName>
    </submittedName>
</protein>
<proteinExistence type="predicted"/>
<dbReference type="AlphaFoldDB" id="A0A7W9L808"/>
<organism evidence="1 2">
    <name type="scientific">Nonomuraea jabiensis</name>
    <dbReference type="NCBI Taxonomy" id="882448"/>
    <lineage>
        <taxon>Bacteria</taxon>
        <taxon>Bacillati</taxon>
        <taxon>Actinomycetota</taxon>
        <taxon>Actinomycetes</taxon>
        <taxon>Streptosporangiales</taxon>
        <taxon>Streptosporangiaceae</taxon>
        <taxon>Nonomuraea</taxon>
    </lineage>
</organism>
<evidence type="ECO:0000313" key="1">
    <source>
        <dbReference type="EMBL" id="MBB5774057.1"/>
    </source>
</evidence>
<dbReference type="Proteomes" id="UP000579153">
    <property type="component" value="Unassembled WGS sequence"/>
</dbReference>
<name>A0A7W9L808_9ACTN</name>
<sequence length="395" mass="43135">MVAAVGTHLHFQRLERLLHERHLELGDRVHLNSTGSQLYLMVKLPGDRGVVLSQSRLGHALVWLIVDPVLGSEPSIWPLDTSSEVLVDAIHAHATARLAGVPVASPWRWHESEPSDMTELADLLSERGVNVQRVAAGNRYFAYGPRYEPKLHIANGHEGAYVEARLSDIFVRVSIKASVGWLVDIYGPEREAWTRVDLGGSLGRGKLPTPGMPRAHVPVSRIADLICDGPKAWVESGVFWETSKPSRVSIGTWSDVEESLFLSEPALRPAGAREHLDAVLEQLTTFGFGDIREGGPDGLIHSDTYHVDWSGRTKDLSTSEIQRLNGLAAAAGEGLPKRLIVITNGRISGPAAEFADKAKAFVYGLNPATGRLNPLNSRARDLLPPLTGPSRYILK</sequence>
<reference evidence="1 2" key="1">
    <citation type="submission" date="2020-08" db="EMBL/GenBank/DDBJ databases">
        <title>Sequencing the genomes of 1000 actinobacteria strains.</title>
        <authorList>
            <person name="Klenk H.-P."/>
        </authorList>
    </citation>
    <scope>NUCLEOTIDE SEQUENCE [LARGE SCALE GENOMIC DNA]</scope>
    <source>
        <strain evidence="1 2">DSM 45507</strain>
    </source>
</reference>
<dbReference type="EMBL" id="JACHMB010000001">
    <property type="protein sequence ID" value="MBB5774057.1"/>
    <property type="molecule type" value="Genomic_DNA"/>
</dbReference>
<accession>A0A7W9L808</accession>
<evidence type="ECO:0000313" key="2">
    <source>
        <dbReference type="Proteomes" id="UP000579153"/>
    </source>
</evidence>
<keyword evidence="2" id="KW-1185">Reference proteome</keyword>
<dbReference type="RefSeq" id="WP_221519175.1">
    <property type="nucleotide sequence ID" value="NZ_JACHMB010000001.1"/>
</dbReference>